<evidence type="ECO:0000313" key="1">
    <source>
        <dbReference type="EMBL" id="OTG34841.1"/>
    </source>
</evidence>
<proteinExistence type="predicted"/>
<dbReference type="EMBL" id="CM007891">
    <property type="protein sequence ID" value="OTG34841.1"/>
    <property type="molecule type" value="Genomic_DNA"/>
</dbReference>
<dbReference type="Proteomes" id="UP000215914">
    <property type="component" value="Chromosome 2"/>
</dbReference>
<protein>
    <submittedName>
        <fullName evidence="1">Uncharacterized protein</fullName>
    </submittedName>
</protein>
<reference evidence="2" key="1">
    <citation type="journal article" date="2017" name="Nature">
        <title>The sunflower genome provides insights into oil metabolism, flowering and Asterid evolution.</title>
        <authorList>
            <person name="Badouin H."/>
            <person name="Gouzy J."/>
            <person name="Grassa C.J."/>
            <person name="Murat F."/>
            <person name="Staton S.E."/>
            <person name="Cottret L."/>
            <person name="Lelandais-Briere C."/>
            <person name="Owens G.L."/>
            <person name="Carrere S."/>
            <person name="Mayjonade B."/>
            <person name="Legrand L."/>
            <person name="Gill N."/>
            <person name="Kane N.C."/>
            <person name="Bowers J.E."/>
            <person name="Hubner S."/>
            <person name="Bellec A."/>
            <person name="Berard A."/>
            <person name="Berges H."/>
            <person name="Blanchet N."/>
            <person name="Boniface M.C."/>
            <person name="Brunel D."/>
            <person name="Catrice O."/>
            <person name="Chaidir N."/>
            <person name="Claudel C."/>
            <person name="Donnadieu C."/>
            <person name="Faraut T."/>
            <person name="Fievet G."/>
            <person name="Helmstetter N."/>
            <person name="King M."/>
            <person name="Knapp S.J."/>
            <person name="Lai Z."/>
            <person name="Le Paslier M.C."/>
            <person name="Lippi Y."/>
            <person name="Lorenzon L."/>
            <person name="Mandel J.R."/>
            <person name="Marage G."/>
            <person name="Marchand G."/>
            <person name="Marquand E."/>
            <person name="Bret-Mestries E."/>
            <person name="Morien E."/>
            <person name="Nambeesan S."/>
            <person name="Nguyen T."/>
            <person name="Pegot-Espagnet P."/>
            <person name="Pouilly N."/>
            <person name="Raftis F."/>
            <person name="Sallet E."/>
            <person name="Schiex T."/>
            <person name="Thomas J."/>
            <person name="Vandecasteele C."/>
            <person name="Vares D."/>
            <person name="Vear F."/>
            <person name="Vautrin S."/>
            <person name="Crespi M."/>
            <person name="Mangin B."/>
            <person name="Burke J.M."/>
            <person name="Salse J."/>
            <person name="Munos S."/>
            <person name="Vincourt P."/>
            <person name="Rieseberg L.H."/>
            <person name="Langlade N.B."/>
        </authorList>
    </citation>
    <scope>NUCLEOTIDE SEQUENCE [LARGE SCALE GENOMIC DNA]</scope>
    <source>
        <strain evidence="2">cv. SF193</strain>
    </source>
</reference>
<dbReference type="AlphaFoldDB" id="A0A251VJG0"/>
<organism evidence="1 2">
    <name type="scientific">Helianthus annuus</name>
    <name type="common">Common sunflower</name>
    <dbReference type="NCBI Taxonomy" id="4232"/>
    <lineage>
        <taxon>Eukaryota</taxon>
        <taxon>Viridiplantae</taxon>
        <taxon>Streptophyta</taxon>
        <taxon>Embryophyta</taxon>
        <taxon>Tracheophyta</taxon>
        <taxon>Spermatophyta</taxon>
        <taxon>Magnoliopsida</taxon>
        <taxon>eudicotyledons</taxon>
        <taxon>Gunneridae</taxon>
        <taxon>Pentapetalae</taxon>
        <taxon>asterids</taxon>
        <taxon>campanulids</taxon>
        <taxon>Asterales</taxon>
        <taxon>Asteraceae</taxon>
        <taxon>Asteroideae</taxon>
        <taxon>Heliantheae alliance</taxon>
        <taxon>Heliantheae</taxon>
        <taxon>Helianthus</taxon>
    </lineage>
</organism>
<dbReference type="InParanoid" id="A0A251VJG0"/>
<dbReference type="OMA" id="FCKSEVQ"/>
<evidence type="ECO:0000313" key="2">
    <source>
        <dbReference type="Proteomes" id="UP000215914"/>
    </source>
</evidence>
<dbReference type="CDD" id="cd09272">
    <property type="entry name" value="RNase_HI_RT_Ty1"/>
    <property type="match status" value="1"/>
</dbReference>
<name>A0A251VJG0_HELAN</name>
<sequence>MALSLTGCQALWIKAKDPVYHGKSKHIRVKYHFIRDLIKKREVEVVFCATKDQIADIMTKALQSKDFTRLRKLLHMNLA</sequence>
<keyword evidence="2" id="KW-1185">Reference proteome</keyword>
<dbReference type="STRING" id="4232.A0A251VJG0"/>
<accession>A0A251VJG0</accession>
<gene>
    <name evidence="1" type="ORF">HannXRQ_Chr02g0050261</name>
</gene>